<dbReference type="InterPro" id="IPR022812">
    <property type="entry name" value="Dynamin"/>
</dbReference>
<dbReference type="PANTHER" id="PTHR11566">
    <property type="entry name" value="DYNAMIN"/>
    <property type="match status" value="1"/>
</dbReference>
<dbReference type="GO" id="GO:0008017">
    <property type="term" value="F:microtubule binding"/>
    <property type="evidence" value="ECO:0007669"/>
    <property type="project" value="TreeGrafter"/>
</dbReference>
<dbReference type="PANTHER" id="PTHR11566:SF225">
    <property type="entry name" value="INTERFERON-INDUCED GTP-BINDING PROTEIN MX-RELATED"/>
    <property type="match status" value="1"/>
</dbReference>
<dbReference type="PROSITE" id="PS51388">
    <property type="entry name" value="GED"/>
    <property type="match status" value="1"/>
</dbReference>
<evidence type="ECO:0000256" key="4">
    <source>
        <dbReference type="ARBA" id="ARBA00023134"/>
    </source>
</evidence>
<keyword evidence="10" id="KW-1185">Reference proteome</keyword>
<comment type="similarity">
    <text evidence="5">Belongs to the TRAFAC class dynamin-like GTPase superfamily. Dynamin/Fzo/YdjA family.</text>
</comment>
<feature type="compositionally biased region" description="Low complexity" evidence="6">
    <location>
        <begin position="87"/>
        <end position="97"/>
    </location>
</feature>
<dbReference type="CDD" id="cd08771">
    <property type="entry name" value="DLP_1"/>
    <property type="match status" value="1"/>
</dbReference>
<dbReference type="InterPro" id="IPR045063">
    <property type="entry name" value="Dynamin_N"/>
</dbReference>
<dbReference type="InterPro" id="IPR001401">
    <property type="entry name" value="Dynamin_GTPase"/>
</dbReference>
<reference evidence="9" key="2">
    <citation type="submission" date="2025-09" db="UniProtKB">
        <authorList>
            <consortium name="Ensembl"/>
        </authorList>
    </citation>
    <scope>IDENTIFICATION</scope>
</reference>
<dbReference type="SMART" id="SM00302">
    <property type="entry name" value="GED"/>
    <property type="match status" value="1"/>
</dbReference>
<dbReference type="PROSITE" id="PS51718">
    <property type="entry name" value="G_DYNAMIN_2"/>
    <property type="match status" value="1"/>
</dbReference>
<dbReference type="SUPFAM" id="SSF52540">
    <property type="entry name" value="P-loop containing nucleoside triphosphate hydrolases"/>
    <property type="match status" value="1"/>
</dbReference>
<dbReference type="AlphaFoldDB" id="A0A9J7WXZ2"/>
<dbReference type="InterPro" id="IPR030381">
    <property type="entry name" value="G_DYNAMIN_dom"/>
</dbReference>
<dbReference type="GO" id="GO:0005525">
    <property type="term" value="F:GTP binding"/>
    <property type="evidence" value="ECO:0007669"/>
    <property type="project" value="UniProtKB-KW"/>
</dbReference>
<dbReference type="Proteomes" id="UP001108240">
    <property type="component" value="Unplaced"/>
</dbReference>
<sequence length="730" mass="82550">MSEKTNLWGDSSVVSKTEVSIISVQGVRSTEHCVETVNRLRSIRRWQPLLLMLKQLGCHGMNNFTQLPCPNFKKISSSGTMNNMLTSGSFSSPSQSSAHDDDPSQNESHNMMGEVHSHLEENIRPYIDLIDSLRSVGIQKDLALPTIVVIGDQSSGKSSVLEALSGVALPRGKGIVTRCPLELRLKKVTGVKWKAVLTYWPVKAGKQASGQAAWSTRNKKKFEFEDPSSVEIHVATAQNELAGKGVGISDDLITLEVMSPDVCDLTLIDLPGIARVPLRGQPEDIGEQIKRLIIKFIEKQETINLVVVPCNIDIATTEALKMAQEVDPEGKRTVAILTKPDLIDTGTEKSVLAIVHNEVIPLRKGYTMVKCRGQQQIDDHIPLEEATQIERDFFQNHDYFRCLLNEDKATIKCLAIKLTQELVDHIKKSLPQLDEQIKKLLWDVRNELKECEGGPPQDPRGAKQFLTQTLKRFNDQINSLSSGELIFEENLFAQLRAEFKKWNDHLNSSKPSFSDSKVVSQENRGRELPGFSNYKVFETVLQKHVAELKEPANDLLRGMKDIILKHLLDVVFTCFRNYPVLKNITVSKIHNILSGQKEKAEQRILEQFEMENLIYTQDPIFLKILSEITKEWFLEEQLPMFDKECTYSQMMKAHYEIVVQRMADQLPMMITLFMLKETAELLSTDILSLLDGANVSELLFEDSDVSKRRKDLRVRLDRLSAAQAALTEFI</sequence>
<evidence type="ECO:0000256" key="5">
    <source>
        <dbReference type="RuleBase" id="RU003932"/>
    </source>
</evidence>
<dbReference type="PRINTS" id="PR00195">
    <property type="entry name" value="DYNAMIN"/>
</dbReference>
<dbReference type="GO" id="GO:0005737">
    <property type="term" value="C:cytoplasm"/>
    <property type="evidence" value="ECO:0007669"/>
    <property type="project" value="UniProtKB-SubCell"/>
</dbReference>
<evidence type="ECO:0000256" key="3">
    <source>
        <dbReference type="ARBA" id="ARBA00022741"/>
    </source>
</evidence>
<evidence type="ECO:0000256" key="2">
    <source>
        <dbReference type="ARBA" id="ARBA00022490"/>
    </source>
</evidence>
<dbReference type="GO" id="GO:0003924">
    <property type="term" value="F:GTPase activity"/>
    <property type="evidence" value="ECO:0007669"/>
    <property type="project" value="InterPro"/>
</dbReference>
<evidence type="ECO:0000256" key="1">
    <source>
        <dbReference type="ARBA" id="ARBA00004496"/>
    </source>
</evidence>
<dbReference type="Gene3D" id="3.40.50.300">
    <property type="entry name" value="P-loop containing nucleotide triphosphate hydrolases"/>
    <property type="match status" value="1"/>
</dbReference>
<dbReference type="Gene3D" id="1.20.120.1240">
    <property type="entry name" value="Dynamin, middle domain"/>
    <property type="match status" value="1"/>
</dbReference>
<feature type="domain" description="Dynamin-type G" evidence="8">
    <location>
        <begin position="141"/>
        <end position="431"/>
    </location>
</feature>
<dbReference type="Pfam" id="PF01031">
    <property type="entry name" value="Dynamin_M"/>
    <property type="match status" value="1"/>
</dbReference>
<accession>A0A9J7WXZ2</accession>
<keyword evidence="2" id="KW-0963">Cytoplasm</keyword>
<reference evidence="9" key="1">
    <citation type="submission" date="2025-08" db="UniProtKB">
        <authorList>
            <consortium name="Ensembl"/>
        </authorList>
    </citation>
    <scope>IDENTIFICATION</scope>
</reference>
<feature type="domain" description="GED" evidence="7">
    <location>
        <begin position="644"/>
        <end position="730"/>
    </location>
</feature>
<dbReference type="GO" id="GO:0016185">
    <property type="term" value="P:synaptic vesicle budding from presynaptic endocytic zone membrane"/>
    <property type="evidence" value="ECO:0007669"/>
    <property type="project" value="TreeGrafter"/>
</dbReference>
<dbReference type="FunFam" id="3.40.50.300:FF:000621">
    <property type="entry name" value="Interferon-induced GTP-binding protein Mx1"/>
    <property type="match status" value="1"/>
</dbReference>
<dbReference type="PROSITE" id="PS00410">
    <property type="entry name" value="G_DYNAMIN_1"/>
    <property type="match status" value="1"/>
</dbReference>
<keyword evidence="4 5" id="KW-0342">GTP-binding</keyword>
<dbReference type="GO" id="GO:0005886">
    <property type="term" value="C:plasma membrane"/>
    <property type="evidence" value="ECO:0007669"/>
    <property type="project" value="TreeGrafter"/>
</dbReference>
<evidence type="ECO:0000313" key="9">
    <source>
        <dbReference type="Ensembl" id="ENSCCRP00000099628.1"/>
    </source>
</evidence>
<feature type="region of interest" description="Disordered" evidence="6">
    <location>
        <begin position="83"/>
        <end position="110"/>
    </location>
</feature>
<evidence type="ECO:0000259" key="8">
    <source>
        <dbReference type="PROSITE" id="PS51718"/>
    </source>
</evidence>
<dbReference type="GO" id="GO:0051607">
    <property type="term" value="P:defense response to virus"/>
    <property type="evidence" value="ECO:0007669"/>
    <property type="project" value="TreeGrafter"/>
</dbReference>
<evidence type="ECO:0000259" key="7">
    <source>
        <dbReference type="PROSITE" id="PS51388"/>
    </source>
</evidence>
<name>A0A9J7WXZ2_CYPCA</name>
<dbReference type="GO" id="GO:0005634">
    <property type="term" value="C:nucleus"/>
    <property type="evidence" value="ECO:0007669"/>
    <property type="project" value="TreeGrafter"/>
</dbReference>
<dbReference type="InterPro" id="IPR027417">
    <property type="entry name" value="P-loop_NTPase"/>
</dbReference>
<proteinExistence type="inferred from homology"/>
<evidence type="ECO:0000256" key="6">
    <source>
        <dbReference type="SAM" id="MobiDB-lite"/>
    </source>
</evidence>
<comment type="subcellular location">
    <subcellularLocation>
        <location evidence="1">Cytoplasm</location>
    </subcellularLocation>
</comment>
<dbReference type="Pfam" id="PF02212">
    <property type="entry name" value="GED"/>
    <property type="match status" value="1"/>
</dbReference>
<dbReference type="Ensembl" id="ENSCCRT00000189791.1">
    <property type="protein sequence ID" value="ENSCCRP00000099628.1"/>
    <property type="gene ID" value="ENSCCRG00000064183.1"/>
</dbReference>
<dbReference type="Pfam" id="PF00350">
    <property type="entry name" value="Dynamin_N"/>
    <property type="match status" value="1"/>
</dbReference>
<dbReference type="GO" id="GO:0031623">
    <property type="term" value="P:receptor internalization"/>
    <property type="evidence" value="ECO:0007669"/>
    <property type="project" value="TreeGrafter"/>
</dbReference>
<dbReference type="GO" id="GO:0005874">
    <property type="term" value="C:microtubule"/>
    <property type="evidence" value="ECO:0007669"/>
    <property type="project" value="TreeGrafter"/>
</dbReference>
<dbReference type="InterPro" id="IPR020850">
    <property type="entry name" value="GED_dom"/>
</dbReference>
<dbReference type="GeneTree" id="ENSGT00940000164201"/>
<dbReference type="InterPro" id="IPR019762">
    <property type="entry name" value="Dynamin_GTPase_CS"/>
</dbReference>
<protein>
    <submittedName>
        <fullName evidence="9">Myxovirus (influenza virus) resistance D</fullName>
    </submittedName>
</protein>
<dbReference type="GO" id="GO:0098793">
    <property type="term" value="C:presynapse"/>
    <property type="evidence" value="ECO:0007669"/>
    <property type="project" value="GOC"/>
</dbReference>
<evidence type="ECO:0000313" key="10">
    <source>
        <dbReference type="Proteomes" id="UP001108240"/>
    </source>
</evidence>
<dbReference type="InterPro" id="IPR003130">
    <property type="entry name" value="GED"/>
</dbReference>
<keyword evidence="3 5" id="KW-0547">Nucleotide-binding</keyword>
<organism evidence="9 10">
    <name type="scientific">Cyprinus carpio carpio</name>
    <dbReference type="NCBI Taxonomy" id="630221"/>
    <lineage>
        <taxon>Eukaryota</taxon>
        <taxon>Metazoa</taxon>
        <taxon>Chordata</taxon>
        <taxon>Craniata</taxon>
        <taxon>Vertebrata</taxon>
        <taxon>Euteleostomi</taxon>
        <taxon>Actinopterygii</taxon>
        <taxon>Neopterygii</taxon>
        <taxon>Teleostei</taxon>
        <taxon>Ostariophysi</taxon>
        <taxon>Cypriniformes</taxon>
        <taxon>Cyprinidae</taxon>
        <taxon>Cyprininae</taxon>
        <taxon>Cyprinus</taxon>
    </lineage>
</organism>
<dbReference type="InterPro" id="IPR000375">
    <property type="entry name" value="Dynamin_stalk"/>
</dbReference>
<dbReference type="SMART" id="SM00053">
    <property type="entry name" value="DYNc"/>
    <property type="match status" value="1"/>
</dbReference>